<gene>
    <name evidence="3" type="ORF">D3P04_02500</name>
</gene>
<comment type="caution">
    <text evidence="3">The sequence shown here is derived from an EMBL/GenBank/DDBJ whole genome shotgun (WGS) entry which is preliminary data.</text>
</comment>
<sequence>MQATAGFPSHVSARRSWAILALMLTIAVTACTDQRGKDVPVTPPPVAKPTPPDPGPTQAELREARAKRNREANLAASRAAANPTSQSRRSYYSEVEQRLLAAGRLRQDRIPADIPINAESLTQDFIQIALRDEYDSNGVQNPQGAEAAASLRRWEQPVSIKIAFGPSSDVAVRREIRGEVAAYSARLAETSGHTVGTTEGNGNFTLLVLAEEERHNIGQYLRDIAPSIPSHDVTTLGRLSPDIYCTVFAYSQGNSYSYAHAVALIRAELPPLLRLSCIHEELAQGMGLANDSPTVRPSIFNDDEEFALLTRHDELLLRILYDPRLRPGMTEEEAAPIVRTIAGELLAD</sequence>
<feature type="region of interest" description="Disordered" evidence="1">
    <location>
        <begin position="35"/>
        <end position="91"/>
    </location>
</feature>
<feature type="compositionally biased region" description="Low complexity" evidence="1">
    <location>
        <begin position="72"/>
        <end position="82"/>
    </location>
</feature>
<feature type="compositionally biased region" description="Basic and acidic residues" evidence="1">
    <location>
        <begin position="60"/>
        <end position="71"/>
    </location>
</feature>
<keyword evidence="2" id="KW-0732">Signal</keyword>
<dbReference type="InterPro" id="IPR021323">
    <property type="entry name" value="DUF2927"/>
</dbReference>
<evidence type="ECO:0000313" key="3">
    <source>
        <dbReference type="EMBL" id="RJE89512.1"/>
    </source>
</evidence>
<accession>A0A418T8I8</accession>
<feature type="signal peptide" evidence="2">
    <location>
        <begin position="1"/>
        <end position="30"/>
    </location>
</feature>
<keyword evidence="4" id="KW-1185">Reference proteome</keyword>
<name>A0A418T8I8_9RHOB</name>
<evidence type="ECO:0000313" key="4">
    <source>
        <dbReference type="Proteomes" id="UP000284202"/>
    </source>
</evidence>
<evidence type="ECO:0000256" key="2">
    <source>
        <dbReference type="SAM" id="SignalP"/>
    </source>
</evidence>
<organism evidence="3 4">
    <name type="scientific">Paracoccus onubensis</name>
    <dbReference type="NCBI Taxonomy" id="1675788"/>
    <lineage>
        <taxon>Bacteria</taxon>
        <taxon>Pseudomonadati</taxon>
        <taxon>Pseudomonadota</taxon>
        <taxon>Alphaproteobacteria</taxon>
        <taxon>Rhodobacterales</taxon>
        <taxon>Paracoccaceae</taxon>
        <taxon>Paracoccus</taxon>
    </lineage>
</organism>
<dbReference type="EMBL" id="QZCG01000001">
    <property type="protein sequence ID" value="RJE89512.1"/>
    <property type="molecule type" value="Genomic_DNA"/>
</dbReference>
<dbReference type="OrthoDB" id="3295600at2"/>
<dbReference type="AlphaFoldDB" id="A0A418T8I8"/>
<feature type="compositionally biased region" description="Pro residues" evidence="1">
    <location>
        <begin position="41"/>
        <end position="55"/>
    </location>
</feature>
<proteinExistence type="predicted"/>
<feature type="chain" id="PRO_5019001436" evidence="2">
    <location>
        <begin position="31"/>
        <end position="348"/>
    </location>
</feature>
<reference evidence="4" key="1">
    <citation type="submission" date="2018-09" db="EMBL/GenBank/DDBJ databases">
        <title>Acidovorax cavernicola nov. sp. isolated from Gruta de las Maravillas (Aracena, Spain).</title>
        <authorList>
            <person name="Jurado V."/>
            <person name="Gutierrez-Patricio S."/>
            <person name="Gonzalez-Pimentel J.L."/>
            <person name="Miller A.Z."/>
            <person name="Laiz L."/>
            <person name="Saiz-Jimenez C."/>
        </authorList>
    </citation>
    <scope>NUCLEOTIDE SEQUENCE [LARGE SCALE GENOMIC DNA]</scope>
    <source>
        <strain evidence="4">1011MAR3C25</strain>
    </source>
</reference>
<evidence type="ECO:0000256" key="1">
    <source>
        <dbReference type="SAM" id="MobiDB-lite"/>
    </source>
</evidence>
<protein>
    <submittedName>
        <fullName evidence="3">DUF2927 domain-containing protein</fullName>
    </submittedName>
</protein>
<dbReference type="Pfam" id="PF11150">
    <property type="entry name" value="DUF2927"/>
    <property type="match status" value="1"/>
</dbReference>
<dbReference type="RefSeq" id="WP_119745523.1">
    <property type="nucleotide sequence ID" value="NZ_QZCG01000001.1"/>
</dbReference>
<dbReference type="Proteomes" id="UP000284202">
    <property type="component" value="Unassembled WGS sequence"/>
</dbReference>